<proteinExistence type="predicted"/>
<protein>
    <submittedName>
        <fullName evidence="1">Uncharacterized protein</fullName>
    </submittedName>
</protein>
<accession>A0A381WWP5</accession>
<gene>
    <name evidence="1" type="ORF">METZ01_LOCUS109181</name>
</gene>
<dbReference type="AlphaFoldDB" id="A0A381WWP5"/>
<dbReference type="EMBL" id="UINC01012971">
    <property type="protein sequence ID" value="SVA56327.1"/>
    <property type="molecule type" value="Genomic_DNA"/>
</dbReference>
<name>A0A381WWP5_9ZZZZ</name>
<organism evidence="1">
    <name type="scientific">marine metagenome</name>
    <dbReference type="NCBI Taxonomy" id="408172"/>
    <lineage>
        <taxon>unclassified sequences</taxon>
        <taxon>metagenomes</taxon>
        <taxon>ecological metagenomes</taxon>
    </lineage>
</organism>
<evidence type="ECO:0000313" key="1">
    <source>
        <dbReference type="EMBL" id="SVA56327.1"/>
    </source>
</evidence>
<reference evidence="1" key="1">
    <citation type="submission" date="2018-05" db="EMBL/GenBank/DDBJ databases">
        <authorList>
            <person name="Lanie J.A."/>
            <person name="Ng W.-L."/>
            <person name="Kazmierczak K.M."/>
            <person name="Andrzejewski T.M."/>
            <person name="Davidsen T.M."/>
            <person name="Wayne K.J."/>
            <person name="Tettelin H."/>
            <person name="Glass J.I."/>
            <person name="Rusch D."/>
            <person name="Podicherti R."/>
            <person name="Tsui H.-C.T."/>
            <person name="Winkler M.E."/>
        </authorList>
    </citation>
    <scope>NUCLEOTIDE SEQUENCE</scope>
</reference>
<feature type="non-terminal residue" evidence="1">
    <location>
        <position position="24"/>
    </location>
</feature>
<sequence length="24" mass="2569">MRPGFGSNIIPTAESMTYAQQLGV</sequence>